<protein>
    <submittedName>
        <fullName evidence="2">Replication factor C small subunit</fullName>
    </submittedName>
</protein>
<dbReference type="PANTHER" id="PTHR11669:SF5">
    <property type="entry name" value="REPLICATION FACTOR C SUBUNIT 2"/>
    <property type="match status" value="1"/>
</dbReference>
<dbReference type="GO" id="GO:0016887">
    <property type="term" value="F:ATP hydrolysis activity"/>
    <property type="evidence" value="ECO:0007669"/>
    <property type="project" value="InterPro"/>
</dbReference>
<dbReference type="Gene3D" id="3.40.50.300">
    <property type="entry name" value="P-loop containing nucleotide triphosphate hydrolases"/>
    <property type="match status" value="1"/>
</dbReference>
<dbReference type="SUPFAM" id="SSF52540">
    <property type="entry name" value="P-loop containing nucleoside triphosphate hydrolases"/>
    <property type="match status" value="1"/>
</dbReference>
<dbReference type="InterPro" id="IPR003593">
    <property type="entry name" value="AAA+_ATPase"/>
</dbReference>
<dbReference type="GO" id="GO:0005524">
    <property type="term" value="F:ATP binding"/>
    <property type="evidence" value="ECO:0007669"/>
    <property type="project" value="InterPro"/>
</dbReference>
<dbReference type="EMBL" id="MK072224">
    <property type="protein sequence ID" value="AYV80292.1"/>
    <property type="molecule type" value="Genomic_DNA"/>
</dbReference>
<dbReference type="InterPro" id="IPR003959">
    <property type="entry name" value="ATPase_AAA_core"/>
</dbReference>
<evidence type="ECO:0000313" key="2">
    <source>
        <dbReference type="EMBL" id="AYV80292.1"/>
    </source>
</evidence>
<dbReference type="PANTHER" id="PTHR11669">
    <property type="entry name" value="REPLICATION FACTOR C / DNA POLYMERASE III GAMMA-TAU SUBUNIT"/>
    <property type="match status" value="1"/>
</dbReference>
<evidence type="ECO:0000259" key="1">
    <source>
        <dbReference type="SMART" id="SM00382"/>
    </source>
</evidence>
<dbReference type="GO" id="GO:0006281">
    <property type="term" value="P:DNA repair"/>
    <property type="evidence" value="ECO:0007669"/>
    <property type="project" value="TreeGrafter"/>
</dbReference>
<dbReference type="InterPro" id="IPR050238">
    <property type="entry name" value="DNA_Rep/Repair_Clamp_Loader"/>
</dbReference>
<dbReference type="SMART" id="SM00382">
    <property type="entry name" value="AAA"/>
    <property type="match status" value="1"/>
</dbReference>
<dbReference type="GO" id="GO:0006261">
    <property type="term" value="P:DNA-templated DNA replication"/>
    <property type="evidence" value="ECO:0007669"/>
    <property type="project" value="TreeGrafter"/>
</dbReference>
<dbReference type="Pfam" id="PF00004">
    <property type="entry name" value="AAA"/>
    <property type="match status" value="1"/>
</dbReference>
<gene>
    <name evidence="2" type="ORF">Gaeavirus26_2</name>
</gene>
<feature type="domain" description="AAA+ ATPase" evidence="1">
    <location>
        <begin position="36"/>
        <end position="163"/>
    </location>
</feature>
<dbReference type="Gene3D" id="1.10.8.60">
    <property type="match status" value="1"/>
</dbReference>
<accession>A0A3G4ZZG7</accession>
<dbReference type="CDD" id="cd00009">
    <property type="entry name" value="AAA"/>
    <property type="match status" value="1"/>
</dbReference>
<sequence length="340" mass="39330">MNNLPFSEKYRPRKLVDLVLDKIIFNKINNIINTKDSPNIIFTGNPGVGKTSSIHCIARAIYSREEYQDSIMELNASDDRGIKSNEIIINFCKRKVYFKEGYAQHKLLILDEADNITPKAQRLINSIMEKYPTTRFAFICNNSTDIIESIQSRCVIIRFTKSPFTDFIKRIKHICTTESVPHDDDALKYLFDICQKDLRQTINTLELTYHTFGKVTISNINNICNIPSQALLDELFDSVVKKDVKNICTIINKFQTDGYYSLDVLLHFIQYIKNKKFETIPLASNLSELERDLLKSNNHELNNLEEVKIKLINSLSTYTYIMSKSTAYYIQLTRAFLSSI</sequence>
<proteinExistence type="predicted"/>
<dbReference type="GO" id="GO:0003689">
    <property type="term" value="F:DNA clamp loader activity"/>
    <property type="evidence" value="ECO:0007669"/>
    <property type="project" value="TreeGrafter"/>
</dbReference>
<organism evidence="2">
    <name type="scientific">Gaeavirus sp</name>
    <dbReference type="NCBI Taxonomy" id="2487767"/>
    <lineage>
        <taxon>Viruses</taxon>
        <taxon>Varidnaviria</taxon>
        <taxon>Bamfordvirae</taxon>
        <taxon>Nucleocytoviricota</taxon>
        <taxon>Megaviricetes</taxon>
        <taxon>Imitervirales</taxon>
        <taxon>Mimiviridae</taxon>
        <taxon>Klosneuvirinae</taxon>
    </lineage>
</organism>
<reference evidence="2" key="1">
    <citation type="submission" date="2018-10" db="EMBL/GenBank/DDBJ databases">
        <title>Hidden diversity of soil giant viruses.</title>
        <authorList>
            <person name="Schulz F."/>
            <person name="Alteio L."/>
            <person name="Goudeau D."/>
            <person name="Ryan E.M."/>
            <person name="Malmstrom R.R."/>
            <person name="Blanchard J."/>
            <person name="Woyke T."/>
        </authorList>
    </citation>
    <scope>NUCLEOTIDE SEQUENCE</scope>
    <source>
        <strain evidence="2">GAV1</strain>
    </source>
</reference>
<dbReference type="InterPro" id="IPR027417">
    <property type="entry name" value="P-loop_NTPase"/>
</dbReference>
<name>A0A3G4ZZG7_9VIRU</name>